<dbReference type="EMBL" id="JAUCGR010000001">
    <property type="protein sequence ID" value="MDM7830246.1"/>
    <property type="molecule type" value="Genomic_DNA"/>
</dbReference>
<gene>
    <name evidence="1" type="ORF">QRT05_02780</name>
</gene>
<protein>
    <submittedName>
        <fullName evidence="1">DUF2993 domain-containing protein</fullName>
    </submittedName>
</protein>
<organism evidence="1 2">
    <name type="scientific">Cellulomonas edaphi</name>
    <dbReference type="NCBI Taxonomy" id="3053468"/>
    <lineage>
        <taxon>Bacteria</taxon>
        <taxon>Bacillati</taxon>
        <taxon>Actinomycetota</taxon>
        <taxon>Actinomycetes</taxon>
        <taxon>Micrococcales</taxon>
        <taxon>Cellulomonadaceae</taxon>
        <taxon>Cellulomonas</taxon>
    </lineage>
</organism>
<keyword evidence="2" id="KW-1185">Reference proteome</keyword>
<dbReference type="Proteomes" id="UP001321453">
    <property type="component" value="Unassembled WGS sequence"/>
</dbReference>
<evidence type="ECO:0000313" key="2">
    <source>
        <dbReference type="Proteomes" id="UP001321453"/>
    </source>
</evidence>
<sequence>MSARGVVIGLVVAVAVVGGGAVVADRWAANETEDRAVERIGQELDDVVGTPTVDVGDFPFLTQVARGSLDGITAHVPGATLNGLALTDIDLAATGVSTSEPYTAERARVEATIAPEQIQKAVTERTSLDLTVTSQGDTLKVAGTVLGVALTATVEPRVEDGRLLADVTGMALGGLAVDPDDLPGNLGDRVQGIEIPVEDLPEGLVLTDAQVGDGGLRITAAGTDVTLTAAS</sequence>
<dbReference type="InterPro" id="IPR021373">
    <property type="entry name" value="DUF2993"/>
</dbReference>
<reference evidence="1 2" key="1">
    <citation type="submission" date="2023-06" db="EMBL/GenBank/DDBJ databases">
        <title>Cellulomonas sp. MW9 Whole genome sequence.</title>
        <authorList>
            <person name="Park S."/>
        </authorList>
    </citation>
    <scope>NUCLEOTIDE SEQUENCE [LARGE SCALE GENOMIC DNA]</scope>
    <source>
        <strain evidence="1 2">MW9</strain>
    </source>
</reference>
<comment type="caution">
    <text evidence="1">The sequence shown here is derived from an EMBL/GenBank/DDBJ whole genome shotgun (WGS) entry which is preliminary data.</text>
</comment>
<dbReference type="RefSeq" id="WP_289445062.1">
    <property type="nucleotide sequence ID" value="NZ_JAUCGR010000001.1"/>
</dbReference>
<evidence type="ECO:0000313" key="1">
    <source>
        <dbReference type="EMBL" id="MDM7830246.1"/>
    </source>
</evidence>
<accession>A0ABT7S3Q0</accession>
<proteinExistence type="predicted"/>
<name>A0ABT7S3Q0_9CELL</name>
<dbReference type="Pfam" id="PF11209">
    <property type="entry name" value="LmeA"/>
    <property type="match status" value="1"/>
</dbReference>